<dbReference type="PANTHER" id="PTHR39456">
    <property type="entry name" value="METAL-DEPENDENT HYDROLASE"/>
    <property type="match status" value="1"/>
</dbReference>
<dbReference type="InterPro" id="IPR016516">
    <property type="entry name" value="UCP07580"/>
</dbReference>
<gene>
    <name evidence="1" type="ORF">QRB35_27790</name>
</gene>
<dbReference type="Proteomes" id="UP001529272">
    <property type="component" value="Unassembled WGS sequence"/>
</dbReference>
<organism evidence="1 2">
    <name type="scientific">Mycobacterium intracellulare subsp. chimaera</name>
    <dbReference type="NCBI Taxonomy" id="222805"/>
    <lineage>
        <taxon>Bacteria</taxon>
        <taxon>Bacillati</taxon>
        <taxon>Actinomycetota</taxon>
        <taxon>Actinomycetes</taxon>
        <taxon>Mycobacteriales</taxon>
        <taxon>Mycobacteriaceae</taxon>
        <taxon>Mycobacterium</taxon>
        <taxon>Mycobacterium avium complex (MAC)</taxon>
    </lineage>
</organism>
<protein>
    <submittedName>
        <fullName evidence="1">Metal-dependent hydrolase</fullName>
        <ecNumber evidence="1">3.-.-.-</ecNumber>
    </submittedName>
</protein>
<dbReference type="PANTHER" id="PTHR39456:SF1">
    <property type="entry name" value="METAL-DEPENDENT HYDROLASE"/>
    <property type="match status" value="1"/>
</dbReference>
<dbReference type="GO" id="GO:0016787">
    <property type="term" value="F:hydrolase activity"/>
    <property type="evidence" value="ECO:0007669"/>
    <property type="project" value="UniProtKB-KW"/>
</dbReference>
<dbReference type="Pfam" id="PF10118">
    <property type="entry name" value="Metal_hydrol"/>
    <property type="match status" value="1"/>
</dbReference>
<name>A0ABT7P916_MYCIT</name>
<dbReference type="PIRSF" id="PIRSF007580">
    <property type="entry name" value="UCP07580"/>
    <property type="match status" value="1"/>
</dbReference>
<keyword evidence="2" id="KW-1185">Reference proteome</keyword>
<dbReference type="RefSeq" id="WP_289115607.1">
    <property type="nucleotide sequence ID" value="NZ_JASZZX010000047.1"/>
</dbReference>
<comment type="caution">
    <text evidence="1">The sequence shown here is derived from an EMBL/GenBank/DDBJ whole genome shotgun (WGS) entry which is preliminary data.</text>
</comment>
<evidence type="ECO:0000313" key="1">
    <source>
        <dbReference type="EMBL" id="MDM3929785.1"/>
    </source>
</evidence>
<dbReference type="EMBL" id="JASZZX010000047">
    <property type="protein sequence ID" value="MDM3929785.1"/>
    <property type="molecule type" value="Genomic_DNA"/>
</dbReference>
<accession>A0ABT7P916</accession>
<sequence>MGNESSRTRVLPKARRVRFALPSGTVRQHFVGDDLVMSHFISTLSATFPEGEDFFIRSVRHYRDHIRDPDLREAVTGFIAQEATHRHQHRLLNERLQAMGYPTDRIDRHIKNLVARLEQRFSPLMRLAVTAALEHYTATLAEIILTSDEAQKLIGDTEVRPILLWHAFEESEHKAVAFDVLRMVGATERTRIRGMRVASLILFTELIAQTLRSMAADRAAYHPKRMIASLKAFRRSPMFSPEAVQRFRSYNRPGFHPDDWDSADVLDRWAAELFAADGAQRIGQPADALRDSGLHHDPA</sequence>
<dbReference type="EC" id="3.-.-.-" evidence="1"/>
<reference evidence="1" key="1">
    <citation type="submission" date="2023-06" db="EMBL/GenBank/DDBJ databases">
        <title>Itaconate inhibition of nontuberculous mycobacteria.</title>
        <authorList>
            <person name="Breen P."/>
            <person name="Zimbric M."/>
            <person name="Caverly L."/>
        </authorList>
    </citation>
    <scope>NUCLEOTIDE SEQUENCE</scope>
    <source>
        <strain evidence="1">FLAC1071</strain>
    </source>
</reference>
<evidence type="ECO:0000313" key="2">
    <source>
        <dbReference type="Proteomes" id="UP001529272"/>
    </source>
</evidence>
<proteinExistence type="predicted"/>
<reference evidence="1" key="2">
    <citation type="submission" date="2023-06" db="EMBL/GenBank/DDBJ databases">
        <authorList>
            <person name="Spilker T."/>
        </authorList>
    </citation>
    <scope>NUCLEOTIDE SEQUENCE</scope>
    <source>
        <strain evidence="1">FLAC1071</strain>
    </source>
</reference>
<keyword evidence="1" id="KW-0378">Hydrolase</keyword>